<dbReference type="Pfam" id="PF03454">
    <property type="entry name" value="MoeA_C"/>
    <property type="match status" value="1"/>
</dbReference>
<dbReference type="EMBL" id="RXIA01000010">
    <property type="protein sequence ID" value="RVU70969.1"/>
    <property type="molecule type" value="Genomic_DNA"/>
</dbReference>
<evidence type="ECO:0000256" key="3">
    <source>
        <dbReference type="ARBA" id="ARBA00010763"/>
    </source>
</evidence>
<accession>A0A437SVL2</accession>
<evidence type="ECO:0000256" key="5">
    <source>
        <dbReference type="ARBA" id="ARBA00021108"/>
    </source>
</evidence>
<evidence type="ECO:0000256" key="4">
    <source>
        <dbReference type="ARBA" id="ARBA00013269"/>
    </source>
</evidence>
<dbReference type="GO" id="GO:0005829">
    <property type="term" value="C:cytosol"/>
    <property type="evidence" value="ECO:0007669"/>
    <property type="project" value="TreeGrafter"/>
</dbReference>
<keyword evidence="7 9" id="KW-0501">Molybdenum cofactor biosynthesis</keyword>
<dbReference type="PANTHER" id="PTHR10192">
    <property type="entry name" value="MOLYBDOPTERIN BIOSYNTHESIS PROTEIN"/>
    <property type="match status" value="1"/>
</dbReference>
<dbReference type="InterPro" id="IPR036688">
    <property type="entry name" value="MoeA_C_domain_IV_sf"/>
</dbReference>
<dbReference type="PANTHER" id="PTHR10192:SF5">
    <property type="entry name" value="GEPHYRIN"/>
    <property type="match status" value="1"/>
</dbReference>
<protein>
    <recommendedName>
        <fullName evidence="5 9">Molybdopterin molybdenumtransferase</fullName>
        <ecNumber evidence="4 9">2.10.1.1</ecNumber>
    </recommendedName>
</protein>
<dbReference type="Pfam" id="PF03453">
    <property type="entry name" value="MoeA_N"/>
    <property type="match status" value="1"/>
</dbReference>
<feature type="domain" description="MoaB/Mog" evidence="10">
    <location>
        <begin position="181"/>
        <end position="318"/>
    </location>
</feature>
<evidence type="ECO:0000256" key="9">
    <source>
        <dbReference type="RuleBase" id="RU365090"/>
    </source>
</evidence>
<dbReference type="InterPro" id="IPR005110">
    <property type="entry name" value="MoeA_linker/N"/>
</dbReference>
<dbReference type="EC" id="2.10.1.1" evidence="4 9"/>
<dbReference type="SUPFAM" id="SSF63882">
    <property type="entry name" value="MoeA N-terminal region -like"/>
    <property type="match status" value="1"/>
</dbReference>
<gene>
    <name evidence="11" type="ORF">EJK17_04495</name>
</gene>
<keyword evidence="9" id="KW-0460">Magnesium</keyword>
<reference evidence="11 12" key="1">
    <citation type="submission" date="2018-12" db="EMBL/GenBank/DDBJ databases">
        <authorList>
            <person name="Meng J."/>
        </authorList>
    </citation>
    <scope>NUCLEOTIDE SEQUENCE [LARGE SCALE GENOMIC DNA]</scope>
    <source>
        <strain evidence="11 12">HT111-2</strain>
    </source>
</reference>
<dbReference type="UniPathway" id="UPA00344"/>
<name>A0A437SVL2_9LACO</name>
<dbReference type="InterPro" id="IPR036135">
    <property type="entry name" value="MoeA_linker/N_sf"/>
</dbReference>
<dbReference type="SUPFAM" id="SSF63867">
    <property type="entry name" value="MoeA C-terminal domain-like"/>
    <property type="match status" value="1"/>
</dbReference>
<dbReference type="GO" id="GO:0006777">
    <property type="term" value="P:Mo-molybdopterin cofactor biosynthetic process"/>
    <property type="evidence" value="ECO:0007669"/>
    <property type="project" value="UniProtKB-UniRule"/>
</dbReference>
<evidence type="ECO:0000313" key="12">
    <source>
        <dbReference type="Proteomes" id="UP000288291"/>
    </source>
</evidence>
<keyword evidence="9 11" id="KW-0808">Transferase</keyword>
<evidence type="ECO:0000256" key="7">
    <source>
        <dbReference type="ARBA" id="ARBA00023150"/>
    </source>
</evidence>
<dbReference type="Gene3D" id="3.90.105.10">
    <property type="entry name" value="Molybdopterin biosynthesis moea protein, domain 2"/>
    <property type="match status" value="1"/>
</dbReference>
<dbReference type="InterPro" id="IPR036425">
    <property type="entry name" value="MoaB/Mog-like_dom_sf"/>
</dbReference>
<evidence type="ECO:0000256" key="6">
    <source>
        <dbReference type="ARBA" id="ARBA00022505"/>
    </source>
</evidence>
<evidence type="ECO:0000256" key="8">
    <source>
        <dbReference type="ARBA" id="ARBA00047317"/>
    </source>
</evidence>
<proteinExistence type="inferred from homology"/>
<comment type="cofactor">
    <cofactor evidence="9">
        <name>Mg(2+)</name>
        <dbReference type="ChEBI" id="CHEBI:18420"/>
    </cofactor>
</comment>
<evidence type="ECO:0000259" key="10">
    <source>
        <dbReference type="SMART" id="SM00852"/>
    </source>
</evidence>
<dbReference type="SUPFAM" id="SSF53218">
    <property type="entry name" value="Molybdenum cofactor biosynthesis proteins"/>
    <property type="match status" value="1"/>
</dbReference>
<keyword evidence="6 9" id="KW-0500">Molybdenum</keyword>
<comment type="function">
    <text evidence="1 9">Catalyzes the insertion of molybdate into adenylated molybdopterin with the concomitant release of AMP.</text>
</comment>
<dbReference type="GO" id="GO:0046872">
    <property type="term" value="F:metal ion binding"/>
    <property type="evidence" value="ECO:0007669"/>
    <property type="project" value="UniProtKB-UniRule"/>
</dbReference>
<keyword evidence="12" id="KW-1185">Reference proteome</keyword>
<keyword evidence="9" id="KW-0479">Metal-binding</keyword>
<dbReference type="Gene3D" id="3.40.980.10">
    <property type="entry name" value="MoaB/Mog-like domain"/>
    <property type="match status" value="1"/>
</dbReference>
<organism evidence="11 12">
    <name type="scientific">Lactobacillus xujianguonis</name>
    <dbReference type="NCBI Taxonomy" id="2495899"/>
    <lineage>
        <taxon>Bacteria</taxon>
        <taxon>Bacillati</taxon>
        <taxon>Bacillota</taxon>
        <taxon>Bacilli</taxon>
        <taxon>Lactobacillales</taxon>
        <taxon>Lactobacillaceae</taxon>
        <taxon>Lactobacillus</taxon>
    </lineage>
</organism>
<dbReference type="Gene3D" id="2.40.340.10">
    <property type="entry name" value="MoeA, C-terminal, domain IV"/>
    <property type="match status" value="1"/>
</dbReference>
<dbReference type="InterPro" id="IPR038987">
    <property type="entry name" value="MoeA-like"/>
</dbReference>
<dbReference type="RefSeq" id="WP_103662444.1">
    <property type="nucleotide sequence ID" value="NZ_ML136878.1"/>
</dbReference>
<comment type="pathway">
    <text evidence="2 9">Cofactor biosynthesis; molybdopterin biosynthesis.</text>
</comment>
<dbReference type="InterPro" id="IPR001453">
    <property type="entry name" value="MoaB/Mog_dom"/>
</dbReference>
<dbReference type="Proteomes" id="UP000288291">
    <property type="component" value="Unassembled WGS sequence"/>
</dbReference>
<dbReference type="GO" id="GO:0061599">
    <property type="term" value="F:molybdopterin molybdotransferase activity"/>
    <property type="evidence" value="ECO:0007669"/>
    <property type="project" value="UniProtKB-UniRule"/>
</dbReference>
<dbReference type="CDD" id="cd00887">
    <property type="entry name" value="MoeA"/>
    <property type="match status" value="1"/>
</dbReference>
<comment type="similarity">
    <text evidence="3 9">Belongs to the MoeA family.</text>
</comment>
<comment type="caution">
    <text evidence="11">The sequence shown here is derived from an EMBL/GenBank/DDBJ whole genome shotgun (WGS) entry which is preliminary data.</text>
</comment>
<dbReference type="Gene3D" id="2.170.190.11">
    <property type="entry name" value="Molybdopterin biosynthesis moea protein, domain 3"/>
    <property type="match status" value="1"/>
</dbReference>
<comment type="catalytic activity">
    <reaction evidence="8">
        <text>adenylyl-molybdopterin + molybdate = Mo-molybdopterin + AMP + H(+)</text>
        <dbReference type="Rhea" id="RHEA:35047"/>
        <dbReference type="ChEBI" id="CHEBI:15378"/>
        <dbReference type="ChEBI" id="CHEBI:36264"/>
        <dbReference type="ChEBI" id="CHEBI:62727"/>
        <dbReference type="ChEBI" id="CHEBI:71302"/>
        <dbReference type="ChEBI" id="CHEBI:456215"/>
        <dbReference type="EC" id="2.10.1.1"/>
    </reaction>
</comment>
<evidence type="ECO:0000313" key="11">
    <source>
        <dbReference type="EMBL" id="RVU70969.1"/>
    </source>
</evidence>
<evidence type="ECO:0000256" key="1">
    <source>
        <dbReference type="ARBA" id="ARBA00002901"/>
    </source>
</evidence>
<dbReference type="NCBIfam" id="TIGR00177">
    <property type="entry name" value="molyb_syn"/>
    <property type="match status" value="1"/>
</dbReference>
<dbReference type="Pfam" id="PF00994">
    <property type="entry name" value="MoCF_biosynth"/>
    <property type="match status" value="1"/>
</dbReference>
<dbReference type="AlphaFoldDB" id="A0A437SVL2"/>
<evidence type="ECO:0000256" key="2">
    <source>
        <dbReference type="ARBA" id="ARBA00005046"/>
    </source>
</evidence>
<dbReference type="SMART" id="SM00852">
    <property type="entry name" value="MoCF_biosynth"/>
    <property type="match status" value="1"/>
</dbReference>
<sequence length="404" mass="44592">MLTKRTPISVKEAQRKINEIPLNLMTETIPVAEANHRVLAEVAKAKYDYPHFRRAAMDGYAILADDDHDFPHRFKVVGDVQAGAVYDRDLKPGETVRIMTGACVPDNASKVIRIEKTSDNTDTSVMINESETHSNITEIGADFKQGQTVMAAHQEINPGGLAVLTAFGITEVTVYRKPTVAIIATGTELLTPGEAIAKGKIFNSNGIMLKNLVEETGGSVKMIKQLPDEEKLIKTTLNEAITNYDIVITDGGVSVGDYDYIGDIARDTDQLLFNKVKQRPGSVTTAFIKDHSLVMALSGNPGACYTGFYLYVEPLIRRYSNLPSRIQKVTGILAAPYRKTNEFDRYLRCTFEKKDGKYYVYPNGINRSGSLANLQTTTCLGVIPSSTEPIKVNSEVETWLLPFK</sequence>
<dbReference type="InterPro" id="IPR005111">
    <property type="entry name" value="MoeA_C_domain_IV"/>
</dbReference>